<dbReference type="Pfam" id="PF00652">
    <property type="entry name" value="Ricin_B_lectin"/>
    <property type="match status" value="1"/>
</dbReference>
<sequence>MFLTYYGWWDNTPPGGDISYPKLHKTAGGTGTYADPITFATYTGELPAGTIVYVPRVGKYMIMEDSCQECQADWSGHGPNGGPNLYHIDMWIGGQGGNAFDAINCEDALTDYNTNGTPTLEPIVVNPPSNLAYDPMPLFNTSTGQCYDNAQSPATVGTYKNGANGQCIDDPSDSTTIGTKLVTTACTGSAEQQFTFQGAFLTRNNLCADYGGGSGVSLQKCTAGPTQQWSVNPNGTISDIQTGRKCIATSGTSVVAASCSGTAAQWAFTSTIGVQPDFSITAPSTATVQAGGSTTVTVNTAATVGAPESLSLRAAGFPTNGTGTFNPAAVTAGGSSTLTISVPSGTANGTYTIAATASGPTGTHTAYTALTVGPGGPPPTNDFSISDAPVSGSVAAGSSASVSVSTAVVSGSAESVALSASGLPGGATASFSPATVTAGGSSALTIATSASTIAGTYPVTIKGTATSATHTATFTLTVTGPGGGGGAIVNGGFESGTLSGWTLNSGSASAVSSPVHSGGFAALVGATGETSGTSKLSQTFTAPTGSSTLSLWYSVRCTDTSSGFATVFLVDNTTSSSTRLLNRVCTNGQGWKSLSASVTAGHSYTLQLESRDDGVSGTPSNAVYDDITVS</sequence>
<feature type="domain" description="Ricin B lectin" evidence="2">
    <location>
        <begin position="153"/>
        <end position="269"/>
    </location>
</feature>
<dbReference type="Gene3D" id="2.80.10.50">
    <property type="match status" value="2"/>
</dbReference>
<comment type="caution">
    <text evidence="3">The sequence shown here is derived from an EMBL/GenBank/DDBJ whole genome shotgun (WGS) entry which is preliminary data.</text>
</comment>
<accession>A0ABN2TZR4</accession>
<proteinExistence type="predicted"/>
<feature type="region of interest" description="Disordered" evidence="1">
    <location>
        <begin position="610"/>
        <end position="630"/>
    </location>
</feature>
<reference evidence="3 4" key="1">
    <citation type="journal article" date="2019" name="Int. J. Syst. Evol. Microbiol.">
        <title>The Global Catalogue of Microorganisms (GCM) 10K type strain sequencing project: providing services to taxonomists for standard genome sequencing and annotation.</title>
        <authorList>
            <consortium name="The Broad Institute Genomics Platform"/>
            <consortium name="The Broad Institute Genome Sequencing Center for Infectious Disease"/>
            <person name="Wu L."/>
            <person name="Ma J."/>
        </authorList>
    </citation>
    <scope>NUCLEOTIDE SEQUENCE [LARGE SCALE GENOMIC DNA]</scope>
    <source>
        <strain evidence="3 4">JCM 16014</strain>
    </source>
</reference>
<dbReference type="Gene3D" id="2.60.120.260">
    <property type="entry name" value="Galactose-binding domain-like"/>
    <property type="match status" value="1"/>
</dbReference>
<evidence type="ECO:0000256" key="1">
    <source>
        <dbReference type="SAM" id="MobiDB-lite"/>
    </source>
</evidence>
<dbReference type="Proteomes" id="UP001500751">
    <property type="component" value="Unassembled WGS sequence"/>
</dbReference>
<evidence type="ECO:0000313" key="4">
    <source>
        <dbReference type="Proteomes" id="UP001500751"/>
    </source>
</evidence>
<keyword evidence="4" id="KW-1185">Reference proteome</keyword>
<gene>
    <name evidence="3" type="ORF">GCM10009839_25020</name>
</gene>
<organism evidence="3 4">
    <name type="scientific">Catenulispora yoronensis</name>
    <dbReference type="NCBI Taxonomy" id="450799"/>
    <lineage>
        <taxon>Bacteria</taxon>
        <taxon>Bacillati</taxon>
        <taxon>Actinomycetota</taxon>
        <taxon>Actinomycetes</taxon>
        <taxon>Catenulisporales</taxon>
        <taxon>Catenulisporaceae</taxon>
        <taxon>Catenulispora</taxon>
    </lineage>
</organism>
<dbReference type="InterPro" id="IPR000772">
    <property type="entry name" value="Ricin_B_lectin"/>
</dbReference>
<dbReference type="PROSITE" id="PS50231">
    <property type="entry name" value="RICIN_B_LECTIN"/>
    <property type="match status" value="1"/>
</dbReference>
<evidence type="ECO:0000313" key="3">
    <source>
        <dbReference type="EMBL" id="GAA2025784.1"/>
    </source>
</evidence>
<dbReference type="InterPro" id="IPR035992">
    <property type="entry name" value="Ricin_B-like_lectins"/>
</dbReference>
<protein>
    <recommendedName>
        <fullName evidence="2">Ricin B lectin domain-containing protein</fullName>
    </recommendedName>
</protein>
<dbReference type="SUPFAM" id="SSF50370">
    <property type="entry name" value="Ricin B-like lectins"/>
    <property type="match status" value="1"/>
</dbReference>
<dbReference type="EMBL" id="BAAAQN010000011">
    <property type="protein sequence ID" value="GAA2025784.1"/>
    <property type="molecule type" value="Genomic_DNA"/>
</dbReference>
<dbReference type="SMART" id="SM00458">
    <property type="entry name" value="RICIN"/>
    <property type="match status" value="1"/>
</dbReference>
<evidence type="ECO:0000259" key="2">
    <source>
        <dbReference type="SMART" id="SM00458"/>
    </source>
</evidence>
<name>A0ABN2TZR4_9ACTN</name>